<evidence type="ECO:0000313" key="1">
    <source>
        <dbReference type="EMBL" id="KAH3898324.1"/>
    </source>
</evidence>
<dbReference type="AlphaFoldDB" id="A0A9D4NQC5"/>
<evidence type="ECO:0008006" key="3">
    <source>
        <dbReference type="Google" id="ProtNLM"/>
    </source>
</evidence>
<sequence length="65" mass="7621">MALRILRKVASDIKTNEFYTIMADETKDKSNQEQVVVVFRHVYEDLNVHVDFVGFHLENSMTPLH</sequence>
<comment type="caution">
    <text evidence="1">The sequence shown here is derived from an EMBL/GenBank/DDBJ whole genome shotgun (WGS) entry which is preliminary data.</text>
</comment>
<proteinExistence type="predicted"/>
<dbReference type="Proteomes" id="UP000828390">
    <property type="component" value="Unassembled WGS sequence"/>
</dbReference>
<evidence type="ECO:0000313" key="2">
    <source>
        <dbReference type="Proteomes" id="UP000828390"/>
    </source>
</evidence>
<protein>
    <recommendedName>
        <fullName evidence="3">DUF4371 domain-containing protein</fullName>
    </recommendedName>
</protein>
<reference evidence="1" key="1">
    <citation type="journal article" date="2019" name="bioRxiv">
        <title>The Genome of the Zebra Mussel, Dreissena polymorpha: A Resource for Invasive Species Research.</title>
        <authorList>
            <person name="McCartney M.A."/>
            <person name="Auch B."/>
            <person name="Kono T."/>
            <person name="Mallez S."/>
            <person name="Zhang Y."/>
            <person name="Obille A."/>
            <person name="Becker A."/>
            <person name="Abrahante J.E."/>
            <person name="Garbe J."/>
            <person name="Badalamenti J.P."/>
            <person name="Herman A."/>
            <person name="Mangelson H."/>
            <person name="Liachko I."/>
            <person name="Sullivan S."/>
            <person name="Sone E.D."/>
            <person name="Koren S."/>
            <person name="Silverstein K.A.T."/>
            <person name="Beckman K.B."/>
            <person name="Gohl D.M."/>
        </authorList>
    </citation>
    <scope>NUCLEOTIDE SEQUENCE</scope>
    <source>
        <strain evidence="1">Duluth1</strain>
        <tissue evidence="1">Whole animal</tissue>
    </source>
</reference>
<reference evidence="1" key="2">
    <citation type="submission" date="2020-11" db="EMBL/GenBank/DDBJ databases">
        <authorList>
            <person name="McCartney M.A."/>
            <person name="Auch B."/>
            <person name="Kono T."/>
            <person name="Mallez S."/>
            <person name="Becker A."/>
            <person name="Gohl D.M."/>
            <person name="Silverstein K.A.T."/>
            <person name="Koren S."/>
            <person name="Bechman K.B."/>
            <person name="Herman A."/>
            <person name="Abrahante J.E."/>
            <person name="Garbe J."/>
        </authorList>
    </citation>
    <scope>NUCLEOTIDE SEQUENCE</scope>
    <source>
        <strain evidence="1">Duluth1</strain>
        <tissue evidence="1">Whole animal</tissue>
    </source>
</reference>
<organism evidence="1 2">
    <name type="scientific">Dreissena polymorpha</name>
    <name type="common">Zebra mussel</name>
    <name type="synonym">Mytilus polymorpha</name>
    <dbReference type="NCBI Taxonomy" id="45954"/>
    <lineage>
        <taxon>Eukaryota</taxon>
        <taxon>Metazoa</taxon>
        <taxon>Spiralia</taxon>
        <taxon>Lophotrochozoa</taxon>
        <taxon>Mollusca</taxon>
        <taxon>Bivalvia</taxon>
        <taxon>Autobranchia</taxon>
        <taxon>Heteroconchia</taxon>
        <taxon>Euheterodonta</taxon>
        <taxon>Imparidentia</taxon>
        <taxon>Neoheterodontei</taxon>
        <taxon>Myida</taxon>
        <taxon>Dreissenoidea</taxon>
        <taxon>Dreissenidae</taxon>
        <taxon>Dreissena</taxon>
    </lineage>
</organism>
<accession>A0A9D4NQC5</accession>
<keyword evidence="2" id="KW-1185">Reference proteome</keyword>
<gene>
    <name evidence="1" type="ORF">DPMN_022552</name>
</gene>
<name>A0A9D4NQC5_DREPO</name>
<dbReference type="EMBL" id="JAIWYP010000001">
    <property type="protein sequence ID" value="KAH3898324.1"/>
    <property type="molecule type" value="Genomic_DNA"/>
</dbReference>